<dbReference type="GO" id="GO:0004252">
    <property type="term" value="F:serine-type endopeptidase activity"/>
    <property type="evidence" value="ECO:0007669"/>
    <property type="project" value="InterPro"/>
</dbReference>
<dbReference type="AlphaFoldDB" id="A0A137NW71"/>
<evidence type="ECO:0000259" key="1">
    <source>
        <dbReference type="Pfam" id="PF00089"/>
    </source>
</evidence>
<organism evidence="2 3">
    <name type="scientific">Conidiobolus coronatus (strain ATCC 28846 / CBS 209.66 / NRRL 28638)</name>
    <name type="common">Delacroixia coronata</name>
    <dbReference type="NCBI Taxonomy" id="796925"/>
    <lineage>
        <taxon>Eukaryota</taxon>
        <taxon>Fungi</taxon>
        <taxon>Fungi incertae sedis</taxon>
        <taxon>Zoopagomycota</taxon>
        <taxon>Entomophthoromycotina</taxon>
        <taxon>Entomophthoromycetes</taxon>
        <taxon>Entomophthorales</taxon>
        <taxon>Ancylistaceae</taxon>
        <taxon>Conidiobolus</taxon>
    </lineage>
</organism>
<evidence type="ECO:0000313" key="2">
    <source>
        <dbReference type="EMBL" id="KXN67070.1"/>
    </source>
</evidence>
<dbReference type="OrthoDB" id="6380398at2759"/>
<protein>
    <recommendedName>
        <fullName evidence="1">Peptidase S1 domain-containing protein</fullName>
    </recommendedName>
</protein>
<dbReference type="InterPro" id="IPR001254">
    <property type="entry name" value="Trypsin_dom"/>
</dbReference>
<gene>
    <name evidence="2" type="ORF">CONCODRAFT_10934</name>
</gene>
<dbReference type="Proteomes" id="UP000070444">
    <property type="component" value="Unassembled WGS sequence"/>
</dbReference>
<dbReference type="InterPro" id="IPR009003">
    <property type="entry name" value="Peptidase_S1_PA"/>
</dbReference>
<keyword evidence="3" id="KW-1185">Reference proteome</keyword>
<reference evidence="2 3" key="1">
    <citation type="journal article" date="2015" name="Genome Biol. Evol.">
        <title>Phylogenomic analyses indicate that early fungi evolved digesting cell walls of algal ancestors of land plants.</title>
        <authorList>
            <person name="Chang Y."/>
            <person name="Wang S."/>
            <person name="Sekimoto S."/>
            <person name="Aerts A.L."/>
            <person name="Choi C."/>
            <person name="Clum A."/>
            <person name="LaButti K.M."/>
            <person name="Lindquist E.A."/>
            <person name="Yee Ngan C."/>
            <person name="Ohm R.A."/>
            <person name="Salamov A.A."/>
            <person name="Grigoriev I.V."/>
            <person name="Spatafora J.W."/>
            <person name="Berbee M.L."/>
        </authorList>
    </citation>
    <scope>NUCLEOTIDE SEQUENCE [LARGE SCALE GENOMIC DNA]</scope>
    <source>
        <strain evidence="2 3">NRRL 28638</strain>
    </source>
</reference>
<name>A0A137NW71_CONC2</name>
<dbReference type="Gene3D" id="2.40.10.10">
    <property type="entry name" value="Trypsin-like serine proteases"/>
    <property type="match status" value="1"/>
</dbReference>
<sequence>MVSLKHLDEISYTYRCGDVVYKDIYVITADHSVTGDNDIRKVKAHLHGLYKSNKQERGTALKYDVAIWKIDAQNGNRSNVELDTGGCGKELNEFDCCRLGSHWDEGNLSNVLLGVEAKVEDDCQICARYSESGRDACTGDSGGLLFKYIDGKMVLFDIGSKGFG</sequence>
<accession>A0A137NW71</accession>
<proteinExistence type="predicted"/>
<dbReference type="InterPro" id="IPR043504">
    <property type="entry name" value="Peptidase_S1_PA_chymotrypsin"/>
</dbReference>
<dbReference type="GO" id="GO:0006508">
    <property type="term" value="P:proteolysis"/>
    <property type="evidence" value="ECO:0007669"/>
    <property type="project" value="InterPro"/>
</dbReference>
<dbReference type="Pfam" id="PF00089">
    <property type="entry name" value="Trypsin"/>
    <property type="match status" value="1"/>
</dbReference>
<evidence type="ECO:0000313" key="3">
    <source>
        <dbReference type="Proteomes" id="UP000070444"/>
    </source>
</evidence>
<dbReference type="SUPFAM" id="SSF50494">
    <property type="entry name" value="Trypsin-like serine proteases"/>
    <property type="match status" value="1"/>
</dbReference>
<feature type="domain" description="Peptidase S1" evidence="1">
    <location>
        <begin position="9"/>
        <end position="145"/>
    </location>
</feature>
<dbReference type="EMBL" id="KQ964663">
    <property type="protein sequence ID" value="KXN67070.1"/>
    <property type="molecule type" value="Genomic_DNA"/>
</dbReference>